<proteinExistence type="predicted"/>
<reference evidence="1" key="2">
    <citation type="submission" date="2020-11" db="EMBL/GenBank/DDBJ databases">
        <authorList>
            <person name="McCartney M.A."/>
            <person name="Auch B."/>
            <person name="Kono T."/>
            <person name="Mallez S."/>
            <person name="Becker A."/>
            <person name="Gohl D.M."/>
            <person name="Silverstein K.A.T."/>
            <person name="Koren S."/>
            <person name="Bechman K.B."/>
            <person name="Herman A."/>
            <person name="Abrahante J.E."/>
            <person name="Garbe J."/>
        </authorList>
    </citation>
    <scope>NUCLEOTIDE SEQUENCE</scope>
    <source>
        <strain evidence="1">Duluth1</strain>
        <tissue evidence="1">Whole animal</tissue>
    </source>
</reference>
<comment type="caution">
    <text evidence="1">The sequence shown here is derived from an EMBL/GenBank/DDBJ whole genome shotgun (WGS) entry which is preliminary data.</text>
</comment>
<reference evidence="1" key="1">
    <citation type="journal article" date="2019" name="bioRxiv">
        <title>The Genome of the Zebra Mussel, Dreissena polymorpha: A Resource for Invasive Species Research.</title>
        <authorList>
            <person name="McCartney M.A."/>
            <person name="Auch B."/>
            <person name="Kono T."/>
            <person name="Mallez S."/>
            <person name="Zhang Y."/>
            <person name="Obille A."/>
            <person name="Becker A."/>
            <person name="Abrahante J.E."/>
            <person name="Garbe J."/>
            <person name="Badalamenti J.P."/>
            <person name="Herman A."/>
            <person name="Mangelson H."/>
            <person name="Liachko I."/>
            <person name="Sullivan S."/>
            <person name="Sone E.D."/>
            <person name="Koren S."/>
            <person name="Silverstein K.A.T."/>
            <person name="Beckman K.B."/>
            <person name="Gohl D.M."/>
        </authorList>
    </citation>
    <scope>NUCLEOTIDE SEQUENCE</scope>
    <source>
        <strain evidence="1">Duluth1</strain>
        <tissue evidence="1">Whole animal</tissue>
    </source>
</reference>
<organism evidence="1 2">
    <name type="scientific">Dreissena polymorpha</name>
    <name type="common">Zebra mussel</name>
    <name type="synonym">Mytilus polymorpha</name>
    <dbReference type="NCBI Taxonomy" id="45954"/>
    <lineage>
        <taxon>Eukaryota</taxon>
        <taxon>Metazoa</taxon>
        <taxon>Spiralia</taxon>
        <taxon>Lophotrochozoa</taxon>
        <taxon>Mollusca</taxon>
        <taxon>Bivalvia</taxon>
        <taxon>Autobranchia</taxon>
        <taxon>Heteroconchia</taxon>
        <taxon>Euheterodonta</taxon>
        <taxon>Imparidentia</taxon>
        <taxon>Neoheterodontei</taxon>
        <taxon>Myida</taxon>
        <taxon>Dreissenoidea</taxon>
        <taxon>Dreissenidae</taxon>
        <taxon>Dreissena</taxon>
    </lineage>
</organism>
<accession>A0A9D4EL69</accession>
<evidence type="ECO:0000313" key="2">
    <source>
        <dbReference type="Proteomes" id="UP000828390"/>
    </source>
</evidence>
<dbReference type="EMBL" id="JAIWYP010000008">
    <property type="protein sequence ID" value="KAH3781651.1"/>
    <property type="molecule type" value="Genomic_DNA"/>
</dbReference>
<dbReference type="AlphaFoldDB" id="A0A9D4EL69"/>
<sequence>METTRDLQSLYFVGKVSESLLQYILKEKVKHDEGEPTTPTDVLKRSFICPCRSSALPAFP</sequence>
<name>A0A9D4EL69_DREPO</name>
<gene>
    <name evidence="1" type="ORF">DPMN_159552</name>
</gene>
<protein>
    <submittedName>
        <fullName evidence="1">Uncharacterized protein</fullName>
    </submittedName>
</protein>
<keyword evidence="2" id="KW-1185">Reference proteome</keyword>
<dbReference type="Proteomes" id="UP000828390">
    <property type="component" value="Unassembled WGS sequence"/>
</dbReference>
<evidence type="ECO:0000313" key="1">
    <source>
        <dbReference type="EMBL" id="KAH3781651.1"/>
    </source>
</evidence>